<dbReference type="AlphaFoldDB" id="A0A166VF72"/>
<accession>A0A166VF72</accession>
<gene>
    <name evidence="1" type="ORF">FIBSPDRAFT_1036774</name>
</gene>
<evidence type="ECO:0000313" key="1">
    <source>
        <dbReference type="EMBL" id="KZP32663.1"/>
    </source>
</evidence>
<protein>
    <submittedName>
        <fullName evidence="1">Uncharacterized protein</fullName>
    </submittedName>
</protein>
<keyword evidence="2" id="KW-1185">Reference proteome</keyword>
<dbReference type="Proteomes" id="UP000076532">
    <property type="component" value="Unassembled WGS sequence"/>
</dbReference>
<name>A0A166VF72_9AGAM</name>
<reference evidence="1 2" key="1">
    <citation type="journal article" date="2016" name="Mol. Biol. Evol.">
        <title>Comparative Genomics of Early-Diverging Mushroom-Forming Fungi Provides Insights into the Origins of Lignocellulose Decay Capabilities.</title>
        <authorList>
            <person name="Nagy L.G."/>
            <person name="Riley R."/>
            <person name="Tritt A."/>
            <person name="Adam C."/>
            <person name="Daum C."/>
            <person name="Floudas D."/>
            <person name="Sun H."/>
            <person name="Yadav J.S."/>
            <person name="Pangilinan J."/>
            <person name="Larsson K.H."/>
            <person name="Matsuura K."/>
            <person name="Barry K."/>
            <person name="Labutti K."/>
            <person name="Kuo R."/>
            <person name="Ohm R.A."/>
            <person name="Bhattacharya S.S."/>
            <person name="Shirouzu T."/>
            <person name="Yoshinaga Y."/>
            <person name="Martin F.M."/>
            <person name="Grigoriev I.V."/>
            <person name="Hibbett D.S."/>
        </authorList>
    </citation>
    <scope>NUCLEOTIDE SEQUENCE [LARGE SCALE GENOMIC DNA]</scope>
    <source>
        <strain evidence="1 2">CBS 109695</strain>
    </source>
</reference>
<sequence>MRALGTANIYRNQFVGYIVPHSLNPPITLYTHTANMTSAHIAPHVENLGNAISQWHGHIESGHEAPHGGICDGINAFSLHFLQIAAHVKKSFPEAERPHFYVDLNKEGESGLKASQKFNEMMPTLLTQGVKASDVVLALEGEMIAMIAMYDSLKAADPKYEEHCAFLENYTMKLVQDMIDTYSKA</sequence>
<organism evidence="1 2">
    <name type="scientific">Athelia psychrophila</name>
    <dbReference type="NCBI Taxonomy" id="1759441"/>
    <lineage>
        <taxon>Eukaryota</taxon>
        <taxon>Fungi</taxon>
        <taxon>Dikarya</taxon>
        <taxon>Basidiomycota</taxon>
        <taxon>Agaricomycotina</taxon>
        <taxon>Agaricomycetes</taxon>
        <taxon>Agaricomycetidae</taxon>
        <taxon>Atheliales</taxon>
        <taxon>Atheliaceae</taxon>
        <taxon>Athelia</taxon>
    </lineage>
</organism>
<dbReference type="EMBL" id="KV417485">
    <property type="protein sequence ID" value="KZP32663.1"/>
    <property type="molecule type" value="Genomic_DNA"/>
</dbReference>
<proteinExistence type="predicted"/>
<evidence type="ECO:0000313" key="2">
    <source>
        <dbReference type="Proteomes" id="UP000076532"/>
    </source>
</evidence>